<keyword evidence="1" id="KW-0540">Nuclease</keyword>
<dbReference type="InterPro" id="IPR016191">
    <property type="entry name" value="Ribonuclease/ribotoxin"/>
</dbReference>
<dbReference type="PROSITE" id="PS51756">
    <property type="entry name" value="LXG"/>
    <property type="match status" value="1"/>
</dbReference>
<dbReference type="EMBL" id="JAUSTU010000003">
    <property type="protein sequence ID" value="MDQ0154678.1"/>
    <property type="molecule type" value="Genomic_DNA"/>
</dbReference>
<dbReference type="Proteomes" id="UP001231362">
    <property type="component" value="Unassembled WGS sequence"/>
</dbReference>
<feature type="domain" description="LXG" evidence="5">
    <location>
        <begin position="1"/>
        <end position="235"/>
    </location>
</feature>
<dbReference type="Pfam" id="PF04740">
    <property type="entry name" value="LXG"/>
    <property type="match status" value="1"/>
</dbReference>
<comment type="similarity">
    <text evidence="3">In the N-terminal section; belongs to the LXG family.</text>
</comment>
<evidence type="ECO:0000256" key="3">
    <source>
        <dbReference type="ARBA" id="ARBA00034117"/>
    </source>
</evidence>
<dbReference type="InterPro" id="IPR006829">
    <property type="entry name" value="LXG_dom"/>
</dbReference>
<protein>
    <recommendedName>
        <fullName evidence="5">LXG domain-containing protein</fullName>
    </recommendedName>
</protein>
<sequence length="417" mass="47152">MKVLDVHGFHTGTKEIQKNIKLLQEQIEAIREAVNQIIHLEDSLKGKGGESIRNYYQHIHETFLQFFQSFLTNYDTIIGEMQRALQQFEPAENGFIHEGFVDMNVPQGLKKIRDITESLTNEANQIMASVQDIVFLPRLQDEATLRGIEQGRVRAKKTIEDLYFFDQQATRSLDIVEKDIQTMTEFVQQANAMFEGDKRIIIDFNPEKLMEGEGYRNLVAELYSFTEEENKSALDKIIGLEKTEIPISKGEIPWGPGRIIKVGELGKVVKVISKRLLPKMSKGTGKSGADNIAFYAKYKEVLKVTESANPIVDSLRQTGKLPSYYVNKDVAVLNGWKPGKALNNYVSGGQLGGDVFKNTTNVLPNAPGRVWYEADVGLKNTMARSKQPGSRLLYSNDGQMYITTDHYKTVHFIGTYK</sequence>
<evidence type="ECO:0000256" key="4">
    <source>
        <dbReference type="SAM" id="Coils"/>
    </source>
</evidence>
<evidence type="ECO:0000256" key="2">
    <source>
        <dbReference type="ARBA" id="ARBA00022801"/>
    </source>
</evidence>
<dbReference type="RefSeq" id="WP_307149272.1">
    <property type="nucleotide sequence ID" value="NZ_JAUSTU010000003.1"/>
</dbReference>
<dbReference type="SUPFAM" id="SSF53933">
    <property type="entry name" value="Microbial ribonucleases"/>
    <property type="match status" value="1"/>
</dbReference>
<evidence type="ECO:0000313" key="6">
    <source>
        <dbReference type="EMBL" id="MDQ0154678.1"/>
    </source>
</evidence>
<keyword evidence="2" id="KW-0378">Hydrolase</keyword>
<dbReference type="InterPro" id="IPR053753">
    <property type="entry name" value="RNase_N1/T1-like_sf"/>
</dbReference>
<keyword evidence="4" id="KW-0175">Coiled coil</keyword>
<gene>
    <name evidence="6" type="ORF">J2S07_000982</name>
</gene>
<evidence type="ECO:0000313" key="7">
    <source>
        <dbReference type="Proteomes" id="UP001231362"/>
    </source>
</evidence>
<organism evidence="6 7">
    <name type="scientific">Anoxybacillus andreesenii</name>
    <dbReference type="NCBI Taxonomy" id="1325932"/>
    <lineage>
        <taxon>Bacteria</taxon>
        <taxon>Bacillati</taxon>
        <taxon>Bacillota</taxon>
        <taxon>Bacilli</taxon>
        <taxon>Bacillales</taxon>
        <taxon>Anoxybacillaceae</taxon>
        <taxon>Anoxybacillus</taxon>
    </lineage>
</organism>
<accession>A0ABT9V148</accession>
<comment type="caution">
    <text evidence="6">The sequence shown here is derived from an EMBL/GenBank/DDBJ whole genome shotgun (WGS) entry which is preliminary data.</text>
</comment>
<dbReference type="Gene3D" id="3.40.20.20">
    <property type="match status" value="2"/>
</dbReference>
<evidence type="ECO:0000259" key="5">
    <source>
        <dbReference type="PROSITE" id="PS51756"/>
    </source>
</evidence>
<proteinExistence type="inferred from homology"/>
<keyword evidence="7" id="KW-1185">Reference proteome</keyword>
<reference evidence="6 7" key="1">
    <citation type="submission" date="2023-07" db="EMBL/GenBank/DDBJ databases">
        <title>Genomic Encyclopedia of Type Strains, Phase IV (KMG-IV): sequencing the most valuable type-strain genomes for metagenomic binning, comparative biology and taxonomic classification.</title>
        <authorList>
            <person name="Goeker M."/>
        </authorList>
    </citation>
    <scope>NUCLEOTIDE SEQUENCE [LARGE SCALE GENOMIC DNA]</scope>
    <source>
        <strain evidence="6 7">DSM 23948</strain>
    </source>
</reference>
<feature type="coiled-coil region" evidence="4">
    <location>
        <begin position="13"/>
        <end position="43"/>
    </location>
</feature>
<evidence type="ECO:0000256" key="1">
    <source>
        <dbReference type="ARBA" id="ARBA00022722"/>
    </source>
</evidence>
<name>A0ABT9V148_9BACL</name>